<dbReference type="InterPro" id="IPR021040">
    <property type="entry name" value="LRRC8_Pannexin-like"/>
</dbReference>
<dbReference type="InterPro" id="IPR050216">
    <property type="entry name" value="LRR_domain-containing"/>
</dbReference>
<comment type="catalytic activity">
    <reaction evidence="13">
        <text>iodide(out) = iodide(in)</text>
        <dbReference type="Rhea" id="RHEA:66324"/>
        <dbReference type="ChEBI" id="CHEBI:16382"/>
    </reaction>
</comment>
<dbReference type="GO" id="GO:0034220">
    <property type="term" value="P:monoatomic ion transmembrane transport"/>
    <property type="evidence" value="ECO:0007669"/>
    <property type="project" value="UniProtKB-KW"/>
</dbReference>
<sequence length="777" mass="88622">MIPVSEFTSFANSQAHFKALKPWWDVIMDYLVVIMAMVSFFSATLLIIADQVVCMPVTTQHPKSTATGIDGIGNPSQPKSQNPGYLTNLDYQQYMYISAVCYQNVVPWQSKYFPYLALVNTLLLLISSNFWFKYPKTSSKIDHFLNILAKCFESPWTTRTLEKTTDQLPELVRQKSSCYRSMQGSPRTPLLRSPFSPIQSPISANLDKKEEEQAKALFEKIRHFRSYIEDSDVVYRVYTGQNVIKVVKIVIALGYTFSLVGSFNFHYNCKPGIQILTGYSVFRCTHNLAFILEKLLLTYIFLVFLYAFLLVYALIWLCRHSLKFYTFEKHHDCLELGDIPDVRNDFAFLLHMVDRYNSLYSKRFSVFLSAVSDGKWEEKELNSEWTREKLGELVRRSAKGQWELEMSMLSAIPKAVYDLTELEVLKLELITSAKISGAVSRLTSLTELHLNHCSAKMDTDAYNFLQEHLKVLHVRFTDLEEIPLWLYKLKNLHQLHLSGNLNSSNNKSIHLHSLRGLKGLRTLLLNSNLTHLPSAVLDVAEQLSSLSIQNGGSELHSLGQLKKLSHIMELELKDCKLRNIPEVLSTLLCLRCIDLSSNLLTKVDEIGTFQRLRSLTILRMNHNAISCLPPSIEHLCNLEELSISHNKLETIPMLLYNLVKLRHLDLSYNHIKFIAPEVGHLSRLELLAVTGNTIGSLPCELFRCIRLRSLKAGFNMLSSIPSEVGKLSLLSTLELQGNNMASLPVDIIFCPLLKKGQLNVEEHVLKASPLKIKKKFL</sequence>
<comment type="caution">
    <text evidence="18">The sequence shown here is derived from an EMBL/GenBank/DDBJ whole genome shotgun (WGS) entry which is preliminary data.</text>
</comment>
<evidence type="ECO:0000256" key="14">
    <source>
        <dbReference type="ARBA" id="ARBA00024158"/>
    </source>
</evidence>
<evidence type="ECO:0000256" key="7">
    <source>
        <dbReference type="ARBA" id="ARBA00022737"/>
    </source>
</evidence>
<evidence type="ECO:0000256" key="10">
    <source>
        <dbReference type="ARBA" id="ARBA00023136"/>
    </source>
</evidence>
<keyword evidence="3" id="KW-0813">Transport</keyword>
<evidence type="ECO:0000256" key="3">
    <source>
        <dbReference type="ARBA" id="ARBA00022448"/>
    </source>
</evidence>
<dbReference type="Pfam" id="PF12534">
    <property type="entry name" value="Pannexin_like"/>
    <property type="match status" value="1"/>
</dbReference>
<dbReference type="AlphaFoldDB" id="A0A8T2J7T4"/>
<feature type="transmembrane region" description="Helical" evidence="16">
    <location>
        <begin position="27"/>
        <end position="49"/>
    </location>
</feature>
<evidence type="ECO:0000256" key="9">
    <source>
        <dbReference type="ARBA" id="ARBA00023065"/>
    </source>
</evidence>
<dbReference type="GO" id="GO:0005737">
    <property type="term" value="C:cytoplasm"/>
    <property type="evidence" value="ECO:0007669"/>
    <property type="project" value="TreeGrafter"/>
</dbReference>
<keyword evidence="10 16" id="KW-0472">Membrane</keyword>
<dbReference type="InterPro" id="IPR001611">
    <property type="entry name" value="Leu-rich_rpt"/>
</dbReference>
<proteinExistence type="inferred from homology"/>
<evidence type="ECO:0000256" key="4">
    <source>
        <dbReference type="ARBA" id="ARBA00022475"/>
    </source>
</evidence>
<dbReference type="PROSITE" id="PS51450">
    <property type="entry name" value="LRR"/>
    <property type="match status" value="2"/>
</dbReference>
<name>A0A8T2J7T4_9PIPI</name>
<evidence type="ECO:0000256" key="6">
    <source>
        <dbReference type="ARBA" id="ARBA00022692"/>
    </source>
</evidence>
<organism evidence="18 19">
    <name type="scientific">Hymenochirus boettgeri</name>
    <name type="common">Congo dwarf clawed frog</name>
    <dbReference type="NCBI Taxonomy" id="247094"/>
    <lineage>
        <taxon>Eukaryota</taxon>
        <taxon>Metazoa</taxon>
        <taxon>Chordata</taxon>
        <taxon>Craniata</taxon>
        <taxon>Vertebrata</taxon>
        <taxon>Euteleostomi</taxon>
        <taxon>Amphibia</taxon>
        <taxon>Batrachia</taxon>
        <taxon>Anura</taxon>
        <taxon>Pipoidea</taxon>
        <taxon>Pipidae</taxon>
        <taxon>Pipinae</taxon>
        <taxon>Hymenochirus</taxon>
    </lineage>
</organism>
<protein>
    <recommendedName>
        <fullName evidence="17">LRRC8 pannexin-like TM region domain-containing protein</fullName>
    </recommendedName>
</protein>
<comment type="catalytic activity">
    <reaction evidence="15">
        <text>chloride(in) = chloride(out)</text>
        <dbReference type="Rhea" id="RHEA:29823"/>
        <dbReference type="ChEBI" id="CHEBI:17996"/>
    </reaction>
</comment>
<evidence type="ECO:0000256" key="16">
    <source>
        <dbReference type="SAM" id="Phobius"/>
    </source>
</evidence>
<keyword evidence="8 16" id="KW-1133">Transmembrane helix</keyword>
<keyword evidence="19" id="KW-1185">Reference proteome</keyword>
<comment type="similarity">
    <text evidence="2">Belongs to the LRRC8 family.</text>
</comment>
<evidence type="ECO:0000256" key="8">
    <source>
        <dbReference type="ARBA" id="ARBA00022989"/>
    </source>
</evidence>
<keyword evidence="4" id="KW-1003">Cell membrane</keyword>
<keyword evidence="11" id="KW-1015">Disulfide bond</keyword>
<dbReference type="OrthoDB" id="676979at2759"/>
<feature type="transmembrane region" description="Helical" evidence="16">
    <location>
        <begin position="112"/>
        <end position="132"/>
    </location>
</feature>
<evidence type="ECO:0000256" key="2">
    <source>
        <dbReference type="ARBA" id="ARBA00010471"/>
    </source>
</evidence>
<dbReference type="PANTHER" id="PTHR48051">
    <property type="match status" value="1"/>
</dbReference>
<accession>A0A8T2J7T4</accession>
<gene>
    <name evidence="18" type="ORF">GDO86_006842</name>
</gene>
<reference evidence="18" key="1">
    <citation type="thesis" date="2020" institute="ProQuest LLC" country="789 East Eisenhower Parkway, Ann Arbor, MI, USA">
        <title>Comparative Genomics and Chromosome Evolution.</title>
        <authorList>
            <person name="Mudd A.B."/>
        </authorList>
    </citation>
    <scope>NUCLEOTIDE SEQUENCE</scope>
    <source>
        <strain evidence="18">Female2</strain>
        <tissue evidence="18">Blood</tissue>
    </source>
</reference>
<dbReference type="InterPro" id="IPR003591">
    <property type="entry name" value="Leu-rich_rpt_typical-subtyp"/>
</dbReference>
<evidence type="ECO:0000256" key="15">
    <source>
        <dbReference type="ARBA" id="ARBA00024167"/>
    </source>
</evidence>
<dbReference type="SMART" id="SM00369">
    <property type="entry name" value="LRR_TYP"/>
    <property type="match status" value="7"/>
</dbReference>
<keyword evidence="12" id="KW-0407">Ion channel</keyword>
<dbReference type="SUPFAM" id="SSF52058">
    <property type="entry name" value="L domain-like"/>
    <property type="match status" value="1"/>
</dbReference>
<evidence type="ECO:0000256" key="13">
    <source>
        <dbReference type="ARBA" id="ARBA00024145"/>
    </source>
</evidence>
<evidence type="ECO:0000259" key="17">
    <source>
        <dbReference type="Pfam" id="PF12534"/>
    </source>
</evidence>
<dbReference type="EMBL" id="JAACNH010000006">
    <property type="protein sequence ID" value="KAG8441259.1"/>
    <property type="molecule type" value="Genomic_DNA"/>
</dbReference>
<dbReference type="GO" id="GO:0005886">
    <property type="term" value="C:plasma membrane"/>
    <property type="evidence" value="ECO:0007669"/>
    <property type="project" value="UniProtKB-SubCell"/>
</dbReference>
<dbReference type="InterPro" id="IPR032675">
    <property type="entry name" value="LRR_dom_sf"/>
</dbReference>
<keyword evidence="6 16" id="KW-0812">Transmembrane</keyword>
<keyword evidence="5" id="KW-0433">Leucine-rich repeat</keyword>
<comment type="catalytic activity">
    <reaction evidence="14">
        <text>taurine(out) = taurine(in)</text>
        <dbReference type="Rhea" id="RHEA:66328"/>
        <dbReference type="ChEBI" id="CHEBI:507393"/>
    </reaction>
</comment>
<evidence type="ECO:0000256" key="11">
    <source>
        <dbReference type="ARBA" id="ARBA00023157"/>
    </source>
</evidence>
<keyword evidence="7" id="KW-0677">Repeat</keyword>
<evidence type="ECO:0000256" key="1">
    <source>
        <dbReference type="ARBA" id="ARBA00004651"/>
    </source>
</evidence>
<keyword evidence="9" id="KW-0406">Ion transport</keyword>
<evidence type="ECO:0000313" key="18">
    <source>
        <dbReference type="EMBL" id="KAG8441259.1"/>
    </source>
</evidence>
<evidence type="ECO:0000256" key="5">
    <source>
        <dbReference type="ARBA" id="ARBA00022614"/>
    </source>
</evidence>
<dbReference type="Proteomes" id="UP000812440">
    <property type="component" value="Chromosome 3"/>
</dbReference>
<dbReference type="Gene3D" id="3.80.10.10">
    <property type="entry name" value="Ribonuclease Inhibitor"/>
    <property type="match status" value="1"/>
</dbReference>
<evidence type="ECO:0000256" key="12">
    <source>
        <dbReference type="ARBA" id="ARBA00023303"/>
    </source>
</evidence>
<feature type="transmembrane region" description="Helical" evidence="16">
    <location>
        <begin position="296"/>
        <end position="317"/>
    </location>
</feature>
<dbReference type="PANTHER" id="PTHR48051:SF58">
    <property type="entry name" value="VOLUME-REGULATED ANION CHANNEL SUBUNIT LRRC8E"/>
    <property type="match status" value="1"/>
</dbReference>
<feature type="domain" description="LRRC8 pannexin-like TM region" evidence="17">
    <location>
        <begin position="1"/>
        <end position="314"/>
    </location>
</feature>
<evidence type="ECO:0000313" key="19">
    <source>
        <dbReference type="Proteomes" id="UP000812440"/>
    </source>
</evidence>
<dbReference type="Pfam" id="PF13855">
    <property type="entry name" value="LRR_8"/>
    <property type="match status" value="1"/>
</dbReference>
<comment type="subcellular location">
    <subcellularLocation>
        <location evidence="1">Cell membrane</location>
        <topology evidence="1">Multi-pass membrane protein</topology>
    </subcellularLocation>
</comment>